<proteinExistence type="predicted"/>
<comment type="caution">
    <text evidence="4">The sequence shown here is derived from an EMBL/GenBank/DDBJ whole genome shotgun (WGS) entry which is preliminary data.</text>
</comment>
<evidence type="ECO:0000256" key="2">
    <source>
        <dbReference type="SAM" id="Coils"/>
    </source>
</evidence>
<dbReference type="SUPFAM" id="SSF53098">
    <property type="entry name" value="Ribonuclease H-like"/>
    <property type="match status" value="1"/>
</dbReference>
<dbReference type="Pfam" id="PF13276">
    <property type="entry name" value="HTH_21"/>
    <property type="match status" value="1"/>
</dbReference>
<gene>
    <name evidence="4" type="ORF">RH861_00665</name>
</gene>
<dbReference type="InterPro" id="IPR036388">
    <property type="entry name" value="WH-like_DNA-bd_sf"/>
</dbReference>
<dbReference type="Pfam" id="PF00665">
    <property type="entry name" value="rve"/>
    <property type="match status" value="1"/>
</dbReference>
<accession>A0ABU1FH03</accession>
<evidence type="ECO:0000259" key="3">
    <source>
        <dbReference type="PROSITE" id="PS50994"/>
    </source>
</evidence>
<dbReference type="Pfam" id="PF01527">
    <property type="entry name" value="HTH_Tnp_1"/>
    <property type="match status" value="1"/>
</dbReference>
<dbReference type="InterPro" id="IPR001584">
    <property type="entry name" value="Integrase_cat-core"/>
</dbReference>
<dbReference type="InterPro" id="IPR048020">
    <property type="entry name" value="Transpos_IS3"/>
</dbReference>
<keyword evidence="2" id="KW-0175">Coiled coil</keyword>
<keyword evidence="5" id="KW-1185">Reference proteome</keyword>
<evidence type="ECO:0000313" key="4">
    <source>
        <dbReference type="EMBL" id="MDR5690570.1"/>
    </source>
</evidence>
<comment type="function">
    <text evidence="1">Involved in the transposition of the insertion sequence.</text>
</comment>
<reference evidence="5" key="1">
    <citation type="submission" date="2023-07" db="EMBL/GenBank/DDBJ databases">
        <title>Description of three actinobacteria isolated from air of manufacturing shop in a pharmaceutical factory.</title>
        <authorList>
            <person name="Zhang D.-F."/>
        </authorList>
    </citation>
    <scope>NUCLEOTIDE SEQUENCE [LARGE SCALE GENOMIC DNA]</scope>
    <source>
        <strain evidence="5">CCTCC AB 2011122</strain>
    </source>
</reference>
<dbReference type="EMBL" id="JAVKGS010000001">
    <property type="protein sequence ID" value="MDR5690570.1"/>
    <property type="molecule type" value="Genomic_DNA"/>
</dbReference>
<dbReference type="Proteomes" id="UP001260072">
    <property type="component" value="Unassembled WGS sequence"/>
</dbReference>
<feature type="domain" description="Integrase catalytic" evidence="3">
    <location>
        <begin position="226"/>
        <end position="407"/>
    </location>
</feature>
<protein>
    <submittedName>
        <fullName evidence="4">IS3 family transposase</fullName>
    </submittedName>
</protein>
<dbReference type="InterPro" id="IPR025948">
    <property type="entry name" value="HTH-like_dom"/>
</dbReference>
<dbReference type="RefSeq" id="WP_310519303.1">
    <property type="nucleotide sequence ID" value="NZ_BAABBS010000001.1"/>
</dbReference>
<dbReference type="Pfam" id="PF13333">
    <property type="entry name" value="rve_2"/>
    <property type="match status" value="1"/>
</dbReference>
<evidence type="ECO:0000313" key="5">
    <source>
        <dbReference type="Proteomes" id="UP001260072"/>
    </source>
</evidence>
<dbReference type="Gene3D" id="1.10.10.10">
    <property type="entry name" value="Winged helix-like DNA-binding domain superfamily/Winged helix DNA-binding domain"/>
    <property type="match status" value="1"/>
</dbReference>
<dbReference type="SUPFAM" id="SSF46689">
    <property type="entry name" value="Homeodomain-like"/>
    <property type="match status" value="1"/>
</dbReference>
<dbReference type="InterPro" id="IPR002514">
    <property type="entry name" value="Transposase_8"/>
</dbReference>
<dbReference type="InterPro" id="IPR009057">
    <property type="entry name" value="Homeodomain-like_sf"/>
</dbReference>
<dbReference type="PANTHER" id="PTHR46889">
    <property type="entry name" value="TRANSPOSASE INSF FOR INSERTION SEQUENCE IS3B-RELATED"/>
    <property type="match status" value="1"/>
</dbReference>
<dbReference type="InterPro" id="IPR050900">
    <property type="entry name" value="Transposase_IS3/IS150/IS904"/>
</dbReference>
<dbReference type="InterPro" id="IPR012337">
    <property type="entry name" value="RNaseH-like_sf"/>
</dbReference>
<sequence>MARPSKYPRELRERAVRMVVEVRPDYPSEYQAMTAVAQMLGIGSPETVRTWMRRHQVDTGVRPGVTTEAAEELKRLRRENAELRRANEILKAASGFLRGRARPATEAVVAFIQEHKDRRDGGLRWGVESICAVLTQHGCSIAPSTYYDGRNRAPSARQRSDERWKPIILTTWQQHHRRLGARKLWLRLRRNGHEIARCTVERLMRDLGIGGVVRGKRKHPANVDPRETRPADLVDRHFRRFRTNQLWVADFTYVWTWSGWVYVAFVFDAHSRRILGWRAATSMTTPLVLDCLEMALWTRRREGTAGFAGLTHHTDAGSVYTSIAFTDRLVDEGIDPSVGSVGDAYDNSLAESQIGLYKSELIHHEGPWRDVDQVEAATAGWVQWFNTDRTHGSIDDLTPLELEQLDYARTEPLERAG</sequence>
<dbReference type="PROSITE" id="PS50994">
    <property type="entry name" value="INTEGRASE"/>
    <property type="match status" value="1"/>
</dbReference>
<dbReference type="PANTHER" id="PTHR46889:SF4">
    <property type="entry name" value="TRANSPOSASE INSO FOR INSERTION SEQUENCE ELEMENT IS911B-RELATED"/>
    <property type="match status" value="1"/>
</dbReference>
<organism evidence="4 5">
    <name type="scientific">Agromyces indicus</name>
    <dbReference type="NCBI Taxonomy" id="758919"/>
    <lineage>
        <taxon>Bacteria</taxon>
        <taxon>Bacillati</taxon>
        <taxon>Actinomycetota</taxon>
        <taxon>Actinomycetes</taxon>
        <taxon>Micrococcales</taxon>
        <taxon>Microbacteriaceae</taxon>
        <taxon>Agromyces</taxon>
    </lineage>
</organism>
<dbReference type="InterPro" id="IPR036397">
    <property type="entry name" value="RNaseH_sf"/>
</dbReference>
<name>A0ABU1FH03_9MICO</name>
<dbReference type="Gene3D" id="3.30.420.10">
    <property type="entry name" value="Ribonuclease H-like superfamily/Ribonuclease H"/>
    <property type="match status" value="1"/>
</dbReference>
<dbReference type="NCBIfam" id="NF033516">
    <property type="entry name" value="transpos_IS3"/>
    <property type="match status" value="1"/>
</dbReference>
<feature type="coiled-coil region" evidence="2">
    <location>
        <begin position="66"/>
        <end position="93"/>
    </location>
</feature>
<evidence type="ECO:0000256" key="1">
    <source>
        <dbReference type="ARBA" id="ARBA00002286"/>
    </source>
</evidence>